<dbReference type="InterPro" id="IPR003593">
    <property type="entry name" value="AAA+_ATPase"/>
</dbReference>
<dbReference type="PROSITE" id="PS50893">
    <property type="entry name" value="ABC_TRANSPORTER_2"/>
    <property type="match status" value="1"/>
</dbReference>
<proteinExistence type="inferred from homology"/>
<evidence type="ECO:0000256" key="3">
    <source>
        <dbReference type="ARBA" id="ARBA00022741"/>
    </source>
</evidence>
<evidence type="ECO:0000313" key="6">
    <source>
        <dbReference type="EMBL" id="NDU42967.1"/>
    </source>
</evidence>
<dbReference type="InterPro" id="IPR027417">
    <property type="entry name" value="P-loop_NTPase"/>
</dbReference>
<dbReference type="SUPFAM" id="SSF52540">
    <property type="entry name" value="P-loop containing nucleoside triphosphate hydrolases"/>
    <property type="match status" value="1"/>
</dbReference>
<evidence type="ECO:0000256" key="2">
    <source>
        <dbReference type="ARBA" id="ARBA00022448"/>
    </source>
</evidence>
<evidence type="ECO:0000259" key="5">
    <source>
        <dbReference type="PROSITE" id="PS50893"/>
    </source>
</evidence>
<protein>
    <submittedName>
        <fullName evidence="6">ATP-binding cassette domain-containing protein</fullName>
    </submittedName>
</protein>
<comment type="caution">
    <text evidence="6">The sequence shown here is derived from an EMBL/GenBank/DDBJ whole genome shotgun (WGS) entry which is preliminary data.</text>
</comment>
<dbReference type="SMART" id="SM00382">
    <property type="entry name" value="AAA"/>
    <property type="match status" value="1"/>
</dbReference>
<feature type="domain" description="ABC transporter" evidence="5">
    <location>
        <begin position="7"/>
        <end position="256"/>
    </location>
</feature>
<sequence>MKPWLDVEGLDVRFTLGEGGLLRRSQGTIHALSDIHFGLERGETMGLIGESGSGKSTLGRAILRLVRPTAGEVRLGGVNLSALSEREMRPYRQQMQMVFQDPFDSMNARMTVGQIIMEPLRLQGIGRTGERREKAAALLERMGLDRRAMHRYPGQYSGGQRQRIAIARALSTAPRLLVLDEPTSGLDVSMQARILNLLRDLQGEMALSYIFISHDLGAVAYLAQRIAVLYLGRIVEIAPTGTLIGAPAHPYTASLMDALPLMVRRGEAAHLPLPVGESPSPVHPPSGCAFHTRCPRAEPRCGMERPSLRSVSAGHQVACHFPLARMGNPPTPAGLPPYYAAGG</sequence>
<dbReference type="FunFam" id="3.40.50.300:FF:000016">
    <property type="entry name" value="Oligopeptide ABC transporter ATP-binding component"/>
    <property type="match status" value="1"/>
</dbReference>
<dbReference type="AlphaFoldDB" id="A0A845UB20"/>
<gene>
    <name evidence="6" type="ORF">GL267_10065</name>
</gene>
<dbReference type="GO" id="GO:0055085">
    <property type="term" value="P:transmembrane transport"/>
    <property type="evidence" value="ECO:0007669"/>
    <property type="project" value="UniProtKB-ARBA"/>
</dbReference>
<dbReference type="EMBL" id="WNJL01000035">
    <property type="protein sequence ID" value="NDU42967.1"/>
    <property type="molecule type" value="Genomic_DNA"/>
</dbReference>
<dbReference type="Pfam" id="PF08352">
    <property type="entry name" value="oligo_HPY"/>
    <property type="match status" value="1"/>
</dbReference>
<dbReference type="RefSeq" id="WP_163098189.1">
    <property type="nucleotide sequence ID" value="NZ_CP127523.1"/>
</dbReference>
<keyword evidence="2" id="KW-0813">Transport</keyword>
<dbReference type="GO" id="GO:0016887">
    <property type="term" value="F:ATP hydrolysis activity"/>
    <property type="evidence" value="ECO:0007669"/>
    <property type="project" value="InterPro"/>
</dbReference>
<dbReference type="PANTHER" id="PTHR43776:SF7">
    <property type="entry name" value="D,D-DIPEPTIDE TRANSPORT ATP-BINDING PROTEIN DDPF-RELATED"/>
    <property type="match status" value="1"/>
</dbReference>
<dbReference type="GO" id="GO:0015833">
    <property type="term" value="P:peptide transport"/>
    <property type="evidence" value="ECO:0007669"/>
    <property type="project" value="InterPro"/>
</dbReference>
<organism evidence="6">
    <name type="scientific">Acidithiobacillus ferrianus</name>
    <dbReference type="NCBI Taxonomy" id="2678518"/>
    <lineage>
        <taxon>Bacteria</taxon>
        <taxon>Pseudomonadati</taxon>
        <taxon>Pseudomonadota</taxon>
        <taxon>Acidithiobacillia</taxon>
        <taxon>Acidithiobacillales</taxon>
        <taxon>Acidithiobacillaceae</taxon>
        <taxon>Acidithiobacillus</taxon>
    </lineage>
</organism>
<accession>A0A845UB20</accession>
<dbReference type="InterPro" id="IPR017871">
    <property type="entry name" value="ABC_transporter-like_CS"/>
</dbReference>
<keyword evidence="4 6" id="KW-0067">ATP-binding</keyword>
<dbReference type="PANTHER" id="PTHR43776">
    <property type="entry name" value="TRANSPORT ATP-BINDING PROTEIN"/>
    <property type="match status" value="1"/>
</dbReference>
<comment type="similarity">
    <text evidence="1">Belongs to the ABC transporter superfamily.</text>
</comment>
<reference evidence="6" key="1">
    <citation type="submission" date="2019-11" db="EMBL/GenBank/DDBJ databases">
        <title>Acidithiobacillus ferrianus sp. nov.: a facultatively anaerobic and extremely acidophilic chemolithoautotroph.</title>
        <authorList>
            <person name="Norris P.R."/>
            <person name="Falagan C."/>
            <person name="Moya-Beltran A."/>
            <person name="Castro M."/>
            <person name="Quatrini R."/>
            <person name="Johnson D.B."/>
        </authorList>
    </citation>
    <scope>NUCLEOTIDE SEQUENCE [LARGE SCALE GENOMIC DNA]</scope>
    <source>
        <strain evidence="6">MG</strain>
    </source>
</reference>
<dbReference type="Gene3D" id="3.40.50.300">
    <property type="entry name" value="P-loop containing nucleotide triphosphate hydrolases"/>
    <property type="match status" value="1"/>
</dbReference>
<dbReference type="InterPro" id="IPR050319">
    <property type="entry name" value="ABC_transp_ATP-bind"/>
</dbReference>
<evidence type="ECO:0000256" key="4">
    <source>
        <dbReference type="ARBA" id="ARBA00022840"/>
    </source>
</evidence>
<name>A0A845UB20_9PROT</name>
<dbReference type="PROSITE" id="PS00211">
    <property type="entry name" value="ABC_TRANSPORTER_1"/>
    <property type="match status" value="1"/>
</dbReference>
<evidence type="ECO:0000256" key="1">
    <source>
        <dbReference type="ARBA" id="ARBA00005417"/>
    </source>
</evidence>
<dbReference type="InterPro" id="IPR013563">
    <property type="entry name" value="Oligopep_ABC_C"/>
</dbReference>
<dbReference type="CDD" id="cd03257">
    <property type="entry name" value="ABC_NikE_OppD_transporters"/>
    <property type="match status" value="1"/>
</dbReference>
<dbReference type="GO" id="GO:0005524">
    <property type="term" value="F:ATP binding"/>
    <property type="evidence" value="ECO:0007669"/>
    <property type="project" value="UniProtKB-KW"/>
</dbReference>
<dbReference type="Pfam" id="PF00005">
    <property type="entry name" value="ABC_tran"/>
    <property type="match status" value="1"/>
</dbReference>
<dbReference type="NCBIfam" id="TIGR01727">
    <property type="entry name" value="oligo_HPY"/>
    <property type="match status" value="1"/>
</dbReference>
<keyword evidence="3" id="KW-0547">Nucleotide-binding</keyword>
<dbReference type="InterPro" id="IPR003439">
    <property type="entry name" value="ABC_transporter-like_ATP-bd"/>
</dbReference>